<dbReference type="RefSeq" id="WP_188129601.1">
    <property type="nucleotide sequence ID" value="NZ_FOMS01000002.1"/>
</dbReference>
<dbReference type="AlphaFoldDB" id="A0A1I1UKV4"/>
<dbReference type="GO" id="GO:0006355">
    <property type="term" value="P:regulation of DNA-templated transcription"/>
    <property type="evidence" value="ECO:0007669"/>
    <property type="project" value="InterPro"/>
</dbReference>
<dbReference type="SUPFAM" id="SSF47598">
    <property type="entry name" value="Ribbon-helix-helix"/>
    <property type="match status" value="1"/>
</dbReference>
<feature type="region of interest" description="Disordered" evidence="1">
    <location>
        <begin position="129"/>
        <end position="162"/>
    </location>
</feature>
<proteinExistence type="predicted"/>
<feature type="compositionally biased region" description="Acidic residues" evidence="1">
    <location>
        <begin position="152"/>
        <end position="162"/>
    </location>
</feature>
<organism evidence="2 3">
    <name type="scientific">Roseivivax sediminis</name>
    <dbReference type="NCBI Taxonomy" id="936889"/>
    <lineage>
        <taxon>Bacteria</taxon>
        <taxon>Pseudomonadati</taxon>
        <taxon>Pseudomonadota</taxon>
        <taxon>Alphaproteobacteria</taxon>
        <taxon>Rhodobacterales</taxon>
        <taxon>Roseobacteraceae</taxon>
        <taxon>Roseivivax</taxon>
    </lineage>
</organism>
<evidence type="ECO:0000256" key="1">
    <source>
        <dbReference type="SAM" id="MobiDB-lite"/>
    </source>
</evidence>
<accession>A0A1I1UKV4</accession>
<name>A0A1I1UKV4_9RHOB</name>
<reference evidence="2 3" key="1">
    <citation type="submission" date="2016-10" db="EMBL/GenBank/DDBJ databases">
        <authorList>
            <person name="Varghese N."/>
            <person name="Submissions S."/>
        </authorList>
    </citation>
    <scope>NUCLEOTIDE SEQUENCE [LARGE SCALE GENOMIC DNA]</scope>
    <source>
        <strain evidence="3">YIM D21,KCTC 23444,ACCC 10710</strain>
    </source>
</reference>
<feature type="compositionally biased region" description="Basic and acidic residues" evidence="1">
    <location>
        <begin position="139"/>
        <end position="151"/>
    </location>
</feature>
<keyword evidence="3" id="KW-1185">Reference proteome</keyword>
<sequence length="162" mass="17587">MASTELTIRLPAAMRQAAEALARSRDVSLGQVIRSALDAELRRAAEPAKTPVRADEQLLGSLRSLLARDFGEARSWSELQSRLATKGYALREAGGGLALHAAPDGARLCKASELGHAYRSLMRRFHAPFPGHAGHHRSTVRDIAPRPGPRDDPDDIVLIEPE</sequence>
<gene>
    <name evidence="2" type="ORF">SAMN04515678_102400</name>
</gene>
<dbReference type="EMBL" id="FOMS01000002">
    <property type="protein sequence ID" value="SFD71441.1"/>
    <property type="molecule type" value="Genomic_DNA"/>
</dbReference>
<dbReference type="InterPro" id="IPR010985">
    <property type="entry name" value="Ribbon_hlx_hlx"/>
</dbReference>
<evidence type="ECO:0000313" key="3">
    <source>
        <dbReference type="Proteomes" id="UP000325289"/>
    </source>
</evidence>
<dbReference type="Proteomes" id="UP000325289">
    <property type="component" value="Unassembled WGS sequence"/>
</dbReference>
<protein>
    <recommendedName>
        <fullName evidence="4">Ribbon-helix-helix protein, copG family</fullName>
    </recommendedName>
</protein>
<evidence type="ECO:0008006" key="4">
    <source>
        <dbReference type="Google" id="ProtNLM"/>
    </source>
</evidence>
<evidence type="ECO:0000313" key="2">
    <source>
        <dbReference type="EMBL" id="SFD71441.1"/>
    </source>
</evidence>